<evidence type="ECO:0000313" key="2">
    <source>
        <dbReference type="Proteomes" id="UP001164539"/>
    </source>
</evidence>
<comment type="caution">
    <text evidence="1">The sequence shown here is derived from an EMBL/GenBank/DDBJ whole genome shotgun (WGS) entry which is preliminary data.</text>
</comment>
<keyword evidence="2" id="KW-1185">Reference proteome</keyword>
<protein>
    <submittedName>
        <fullName evidence="1">Leucine-rich receptor-like kinase family protein</fullName>
    </submittedName>
</protein>
<organism evidence="1 2">
    <name type="scientific">Melia azedarach</name>
    <name type="common">Chinaberry tree</name>
    <dbReference type="NCBI Taxonomy" id="155640"/>
    <lineage>
        <taxon>Eukaryota</taxon>
        <taxon>Viridiplantae</taxon>
        <taxon>Streptophyta</taxon>
        <taxon>Embryophyta</taxon>
        <taxon>Tracheophyta</taxon>
        <taxon>Spermatophyta</taxon>
        <taxon>Magnoliopsida</taxon>
        <taxon>eudicotyledons</taxon>
        <taxon>Gunneridae</taxon>
        <taxon>Pentapetalae</taxon>
        <taxon>rosids</taxon>
        <taxon>malvids</taxon>
        <taxon>Sapindales</taxon>
        <taxon>Meliaceae</taxon>
        <taxon>Melia</taxon>
    </lineage>
</organism>
<dbReference type="Proteomes" id="UP001164539">
    <property type="component" value="Chromosome 5"/>
</dbReference>
<sequence length="445" mass="50923">MNLTNLQWLYLNNKNFSGKIEDGLLKASLLLALDLCNNEFSGQIPSWIGNILNLEYLVLANNFLEGNIPTQLGNLEFLQILDIFENRLARSISSSFNLSSLQNLYMHKNAFNGSILDAFRRSSRLITLDIRDNKFSRTIPNWINEDSRLHILLLSGHNLQGHFPYQVCELNELSIADVLYNKFSGSIPPCYTNMTIWNQEHDVSLFKLTEEQSFDMSENYYNSILPLNKFEEDDDRPSFQREIELMTKNRYESYKGNILNYMAGLDLFCNEFTGDIPPEYGSFPEIHALNFSHNFFSGSIPESFSNLKMIESLDLSDKKLSGSIPPQLTKLNFLSNFNVSYNNLSGPTPNVGQFVNFDESNYRGNLGLCGPTISKKCISVLDSPEKPSSEGEENESTIDMVAFYWSFAASFVIYGIILKFLHLFINFHIGRHDFDLNVYVQFIPD</sequence>
<gene>
    <name evidence="1" type="ORF">OWV82_010516</name>
</gene>
<reference evidence="1 2" key="1">
    <citation type="journal article" date="2023" name="Science">
        <title>Complex scaffold remodeling in plant triterpene biosynthesis.</title>
        <authorList>
            <person name="De La Pena R."/>
            <person name="Hodgson H."/>
            <person name="Liu J.C."/>
            <person name="Stephenson M.J."/>
            <person name="Martin A.C."/>
            <person name="Owen C."/>
            <person name="Harkess A."/>
            <person name="Leebens-Mack J."/>
            <person name="Jimenez L.E."/>
            <person name="Osbourn A."/>
            <person name="Sattely E.S."/>
        </authorList>
    </citation>
    <scope>NUCLEOTIDE SEQUENCE [LARGE SCALE GENOMIC DNA]</scope>
    <source>
        <strain evidence="2">cv. JPN11</strain>
        <tissue evidence="1">Leaf</tissue>
    </source>
</reference>
<evidence type="ECO:0000313" key="1">
    <source>
        <dbReference type="EMBL" id="KAJ4718884.1"/>
    </source>
</evidence>
<dbReference type="EMBL" id="CM051398">
    <property type="protein sequence ID" value="KAJ4718884.1"/>
    <property type="molecule type" value="Genomic_DNA"/>
</dbReference>
<proteinExistence type="predicted"/>
<name>A0ACC1Y5D7_MELAZ</name>
<accession>A0ACC1Y5D7</accession>